<feature type="compositionally biased region" description="Low complexity" evidence="5">
    <location>
        <begin position="1124"/>
        <end position="1141"/>
    </location>
</feature>
<protein>
    <submittedName>
        <fullName evidence="7">Uncharacterized conserved protein</fullName>
    </submittedName>
</protein>
<dbReference type="EMBL" id="LN483332">
    <property type="protein sequence ID" value="CED85295.1"/>
    <property type="molecule type" value="Genomic_DNA"/>
</dbReference>
<feature type="compositionally biased region" description="Polar residues" evidence="5">
    <location>
        <begin position="920"/>
        <end position="941"/>
    </location>
</feature>
<evidence type="ECO:0000256" key="2">
    <source>
        <dbReference type="ARBA" id="ARBA00022692"/>
    </source>
</evidence>
<name>A0A0F7SXA9_PHARH</name>
<feature type="compositionally biased region" description="Basic and acidic residues" evidence="5">
    <location>
        <begin position="1162"/>
        <end position="1177"/>
    </location>
</feature>
<feature type="region of interest" description="Disordered" evidence="5">
    <location>
        <begin position="1092"/>
        <end position="1188"/>
    </location>
</feature>
<evidence type="ECO:0000313" key="7">
    <source>
        <dbReference type="EMBL" id="CED85295.1"/>
    </source>
</evidence>
<feature type="region of interest" description="Disordered" evidence="5">
    <location>
        <begin position="1036"/>
        <end position="1056"/>
    </location>
</feature>
<dbReference type="PANTHER" id="PTHR17920:SF3">
    <property type="entry name" value="TRANSMEMBRANE AND COILED-COIL DOMAIN-CONTAINING PROTEIN 4"/>
    <property type="match status" value="1"/>
</dbReference>
<comment type="subcellular location">
    <subcellularLocation>
        <location evidence="1">Membrane</location>
        <topology evidence="1">Multi-pass membrane protein</topology>
    </subcellularLocation>
</comment>
<feature type="compositionally biased region" description="Basic residues" evidence="5">
    <location>
        <begin position="907"/>
        <end position="919"/>
    </location>
</feature>
<keyword evidence="4 6" id="KW-0472">Membrane</keyword>
<proteinExistence type="predicted"/>
<dbReference type="AlphaFoldDB" id="A0A0F7SXA9"/>
<dbReference type="GO" id="GO:0016020">
    <property type="term" value="C:membrane"/>
    <property type="evidence" value="ECO:0007669"/>
    <property type="project" value="UniProtKB-SubCell"/>
</dbReference>
<feature type="compositionally biased region" description="Low complexity" evidence="5">
    <location>
        <begin position="272"/>
        <end position="281"/>
    </location>
</feature>
<dbReference type="Pfam" id="PF05277">
    <property type="entry name" value="DUF726"/>
    <property type="match status" value="1"/>
</dbReference>
<evidence type="ECO:0000256" key="4">
    <source>
        <dbReference type="ARBA" id="ARBA00023136"/>
    </source>
</evidence>
<reference evidence="7" key="1">
    <citation type="submission" date="2014-08" db="EMBL/GenBank/DDBJ databases">
        <authorList>
            <person name="Sharma Rahul"/>
            <person name="Thines Marco"/>
        </authorList>
    </citation>
    <scope>NUCLEOTIDE SEQUENCE</scope>
</reference>
<feature type="region of interest" description="Disordered" evidence="5">
    <location>
        <begin position="1"/>
        <end position="21"/>
    </location>
</feature>
<feature type="region of interest" description="Disordered" evidence="5">
    <location>
        <begin position="907"/>
        <end position="1016"/>
    </location>
</feature>
<organism evidence="7">
    <name type="scientific">Phaffia rhodozyma</name>
    <name type="common">Yeast</name>
    <name type="synonym">Xanthophyllomyces dendrorhous</name>
    <dbReference type="NCBI Taxonomy" id="264483"/>
    <lineage>
        <taxon>Eukaryota</taxon>
        <taxon>Fungi</taxon>
        <taxon>Dikarya</taxon>
        <taxon>Basidiomycota</taxon>
        <taxon>Agaricomycotina</taxon>
        <taxon>Tremellomycetes</taxon>
        <taxon>Cystofilobasidiales</taxon>
        <taxon>Mrakiaceae</taxon>
        <taxon>Phaffia</taxon>
    </lineage>
</organism>
<dbReference type="PANTHER" id="PTHR17920">
    <property type="entry name" value="TRANSMEMBRANE AND COILED-COIL DOMAIN-CONTAINING PROTEIN 4 TMCO4"/>
    <property type="match status" value="1"/>
</dbReference>
<sequence length="1188" mass="129205">MESGSLSSFDLDDDGWEDMPIIRSEPNALGLDDEDQKKYHYRAPAIKDDSAAIITGNAAGATLEYDDLTVPEGQSWRGKIDQDEKDYTRLRLEEDHEADAVHMRTQYLFDEEQAMTPLSQMKATKNLLSEGQRIAYVGLCKLACEEMVKALREITEAGYTKKKLAEIAKGKGKEVKDEESTEACKVWALKIMARLYHHMELQRDEQKMIESLAAHGVEAMDLVPSLMTTHSIPNPEYDPNQADERRRQQEQDAAASDIEDTDESSTPRKPSLDSSLPNSLDPTDEEGFPPEKVPLPVPKSSDILNTPHVPQSRASFQRSTNNPFESEGDLTSGFEDDDVDVPVDHQAPTSKPTEDSSLPPPPYSKREKPPDQTDGLPDEGGDIGSYEDEVEGGSMSKEHRRPSSSSTEDEKKEKVDETEEAEKADKKKIVGTTTALDKPEEDVTPVLPGVTTTLSAADETVVLDIRWTILCDLFLCLIADSVYDARSRVLLERVASKLQLSILDVVRFEKRITDSLEIQEGVERLEQHDVIESRKKDGRNKRYVAIGLATLGGGLVIGLSAGLLAPVIGAALGGALTTVGITGTSSFLAGAGGAAVITTGGVLSGGRIASKGMARRTQVVRVFELRALHNQKRVNCWITVPGFMDSKDDDVRLPFSTIDPMIGDVFSTFWEPEMMEEMGNALKILTTEVLTTVGQTVLQATVMTALLSALQWPLILTKLAYLIDNPWSNALDRSKAAGLVLADALLQRHVGVRPVSLIGFSLGARAIFYALVELARVKAFGIVQDVYLFGTTITANKKTWLGVRSVVAGRLVNGYARNDWILGYLFRATAAGNTVAGLRPVEGIPGLENFDVTDKIAGHLSYRPMMPLLLHSVGLPVTADYFDEPEEPEFLEDRIVVNEAEEEAKKAAKKSWFSRKKNKPSTPITSRGNSSDLRRTVSSSGGPVPAYDEEDTDLPSREENQLPSMIPSASSTQPLNLESDNASSTSLSSSQPPQLASGALSPSVADSDEFQSHLPPRAGFDFQAISKALGKDIDIENLPSSGTSSAQPTLPSLNSPLTLRQPLERSESTSAFRSTPLTLASSTLSVSMDNLSMQPSSPSMSTDERFTGWTPTEVRPDRLADPWSSSSPLPSSSSTTSAAAAVVGNPFVDDIPIKGLSPEQTEEARDVGWGGSREESLGSKSVLENPWN</sequence>
<evidence type="ECO:0000256" key="6">
    <source>
        <dbReference type="SAM" id="Phobius"/>
    </source>
</evidence>
<feature type="region of interest" description="Disordered" evidence="5">
    <location>
        <begin position="228"/>
        <end position="444"/>
    </location>
</feature>
<evidence type="ECO:0000256" key="5">
    <source>
        <dbReference type="SAM" id="MobiDB-lite"/>
    </source>
</evidence>
<dbReference type="InterPro" id="IPR007941">
    <property type="entry name" value="DUF726"/>
</dbReference>
<feature type="compositionally biased region" description="Acidic residues" evidence="5">
    <location>
        <begin position="376"/>
        <end position="391"/>
    </location>
</feature>
<feature type="compositionally biased region" description="Basic and acidic residues" evidence="5">
    <location>
        <begin position="408"/>
        <end position="428"/>
    </location>
</feature>
<feature type="transmembrane region" description="Helical" evidence="6">
    <location>
        <begin position="543"/>
        <end position="567"/>
    </location>
</feature>
<evidence type="ECO:0000256" key="1">
    <source>
        <dbReference type="ARBA" id="ARBA00004141"/>
    </source>
</evidence>
<keyword evidence="3 6" id="KW-1133">Transmembrane helix</keyword>
<keyword evidence="2 6" id="KW-0812">Transmembrane</keyword>
<feature type="compositionally biased region" description="Low complexity" evidence="5">
    <location>
        <begin position="982"/>
        <end position="997"/>
    </location>
</feature>
<evidence type="ECO:0000256" key="3">
    <source>
        <dbReference type="ARBA" id="ARBA00022989"/>
    </source>
</evidence>
<accession>A0A0F7SXA9</accession>
<feature type="compositionally biased region" description="Polar residues" evidence="5">
    <location>
        <begin position="1092"/>
        <end position="1101"/>
    </location>
</feature>
<feature type="compositionally biased region" description="Polar residues" evidence="5">
    <location>
        <begin position="1038"/>
        <end position="1047"/>
    </location>
</feature>
<feature type="compositionally biased region" description="Polar residues" evidence="5">
    <location>
        <begin position="302"/>
        <end position="324"/>
    </location>
</feature>
<feature type="compositionally biased region" description="Polar residues" evidence="5">
    <location>
        <begin position="961"/>
        <end position="981"/>
    </location>
</feature>